<organism evidence="13 14">
    <name type="scientific">Argiope bruennichi</name>
    <name type="common">Wasp spider</name>
    <name type="synonym">Aranea bruennichi</name>
    <dbReference type="NCBI Taxonomy" id="94029"/>
    <lineage>
        <taxon>Eukaryota</taxon>
        <taxon>Metazoa</taxon>
        <taxon>Ecdysozoa</taxon>
        <taxon>Arthropoda</taxon>
        <taxon>Chelicerata</taxon>
        <taxon>Arachnida</taxon>
        <taxon>Araneae</taxon>
        <taxon>Araneomorphae</taxon>
        <taxon>Entelegynae</taxon>
        <taxon>Araneoidea</taxon>
        <taxon>Araneidae</taxon>
        <taxon>Argiope</taxon>
    </lineage>
</organism>
<evidence type="ECO:0000256" key="10">
    <source>
        <dbReference type="SAM" id="SignalP"/>
    </source>
</evidence>
<dbReference type="GO" id="GO:0006337">
    <property type="term" value="P:nucleosome disassembly"/>
    <property type="evidence" value="ECO:0007669"/>
    <property type="project" value="TreeGrafter"/>
</dbReference>
<accession>A0A8T0ECB5</accession>
<evidence type="ECO:0000313" key="14">
    <source>
        <dbReference type="Proteomes" id="UP000807504"/>
    </source>
</evidence>
<dbReference type="GO" id="GO:0005634">
    <property type="term" value="C:nucleus"/>
    <property type="evidence" value="ECO:0007669"/>
    <property type="project" value="TreeGrafter"/>
</dbReference>
<keyword evidence="4 8" id="KW-0103">Bromodomain</keyword>
<dbReference type="Pfam" id="PF00024">
    <property type="entry name" value="PAN_1"/>
    <property type="match status" value="1"/>
</dbReference>
<dbReference type="PRINTS" id="PR00503">
    <property type="entry name" value="BROMODOMAIN"/>
</dbReference>
<feature type="region of interest" description="Disordered" evidence="9">
    <location>
        <begin position="947"/>
        <end position="1052"/>
    </location>
</feature>
<dbReference type="SMART" id="SM00297">
    <property type="entry name" value="BROMO"/>
    <property type="match status" value="1"/>
</dbReference>
<dbReference type="PROSITE" id="PS50014">
    <property type="entry name" value="BROMODOMAIN_2"/>
    <property type="match status" value="1"/>
</dbReference>
<keyword evidence="3" id="KW-0067">ATP-binding</keyword>
<dbReference type="GO" id="GO:0016887">
    <property type="term" value="F:ATP hydrolysis activity"/>
    <property type="evidence" value="ECO:0007669"/>
    <property type="project" value="InterPro"/>
</dbReference>
<dbReference type="InterPro" id="IPR003959">
    <property type="entry name" value="ATPase_AAA_core"/>
</dbReference>
<evidence type="ECO:0000256" key="9">
    <source>
        <dbReference type="SAM" id="MobiDB-lite"/>
    </source>
</evidence>
<feature type="compositionally biased region" description="Basic residues" evidence="9">
    <location>
        <begin position="1256"/>
        <end position="1270"/>
    </location>
</feature>
<protein>
    <recommendedName>
        <fullName evidence="6">Tat-binding homolog 7</fullName>
    </recommendedName>
    <alternativeName>
        <fullName evidence="7">Lin-48 expression abnormal protein 1</fullName>
    </alternativeName>
</protein>
<dbReference type="GO" id="GO:0006334">
    <property type="term" value="P:nucleosome assembly"/>
    <property type="evidence" value="ECO:0007669"/>
    <property type="project" value="TreeGrafter"/>
</dbReference>
<dbReference type="PROSITE" id="PS00633">
    <property type="entry name" value="BROMODOMAIN_1"/>
    <property type="match status" value="1"/>
</dbReference>
<evidence type="ECO:0000256" key="8">
    <source>
        <dbReference type="PROSITE-ProRule" id="PRU00035"/>
    </source>
</evidence>
<dbReference type="EMBL" id="JABXBU010002228">
    <property type="protein sequence ID" value="KAF8770280.1"/>
    <property type="molecule type" value="Genomic_DNA"/>
</dbReference>
<dbReference type="GO" id="GO:0003682">
    <property type="term" value="F:chromatin binding"/>
    <property type="evidence" value="ECO:0007669"/>
    <property type="project" value="TreeGrafter"/>
</dbReference>
<feature type="compositionally biased region" description="Polar residues" evidence="9">
    <location>
        <begin position="1022"/>
        <end position="1037"/>
    </location>
</feature>
<gene>
    <name evidence="13" type="ORF">HNY73_017830</name>
</gene>
<evidence type="ECO:0000313" key="13">
    <source>
        <dbReference type="EMBL" id="KAF8770280.1"/>
    </source>
</evidence>
<comment type="function">
    <text evidence="5">Thought to form a complex that enhances transcription from repetitive DNA sequences by modulating chromatin structure.</text>
</comment>
<dbReference type="PROSITE" id="PS50948">
    <property type="entry name" value="PAN"/>
    <property type="match status" value="1"/>
</dbReference>
<reference evidence="13" key="2">
    <citation type="submission" date="2020-06" db="EMBL/GenBank/DDBJ databases">
        <authorList>
            <person name="Sheffer M."/>
        </authorList>
    </citation>
    <scope>NUCLEOTIDE SEQUENCE</scope>
</reference>
<dbReference type="FunFam" id="3.40.50.300:FF:000061">
    <property type="entry name" value="ATPase family, AAA domain-containing 2"/>
    <property type="match status" value="1"/>
</dbReference>
<feature type="compositionally biased region" description="Polar residues" evidence="9">
    <location>
        <begin position="1084"/>
        <end position="1099"/>
    </location>
</feature>
<feature type="domain" description="Apple" evidence="12">
    <location>
        <begin position="709"/>
        <end position="793"/>
    </location>
</feature>
<dbReference type="Gene3D" id="1.10.8.60">
    <property type="match status" value="1"/>
</dbReference>
<feature type="compositionally biased region" description="Basic and acidic residues" evidence="9">
    <location>
        <begin position="2062"/>
        <end position="2073"/>
    </location>
</feature>
<dbReference type="CDD" id="cd01099">
    <property type="entry name" value="PAN_AP_HGF"/>
    <property type="match status" value="2"/>
</dbReference>
<dbReference type="Pfam" id="PF25898">
    <property type="entry name" value="LolA_2nd_metazoa"/>
    <property type="match status" value="1"/>
</dbReference>
<evidence type="ECO:0000256" key="1">
    <source>
        <dbReference type="ARBA" id="ARBA00006914"/>
    </source>
</evidence>
<feature type="chain" id="PRO_5035859114" description="Tat-binding homolog 7" evidence="10">
    <location>
        <begin position="24"/>
        <end position="2369"/>
    </location>
</feature>
<dbReference type="FunFam" id="1.10.8.60:FF:000016">
    <property type="entry name" value="ATPase family AAA domain-containing protein 2B"/>
    <property type="match status" value="1"/>
</dbReference>
<dbReference type="CDD" id="cd19517">
    <property type="entry name" value="RecA-like_Yta7-like"/>
    <property type="match status" value="1"/>
</dbReference>
<dbReference type="PANTHER" id="PTHR23069:SF0">
    <property type="entry name" value="TAT-BINDING HOMOLOG 7"/>
    <property type="match status" value="1"/>
</dbReference>
<dbReference type="InterPro" id="IPR003593">
    <property type="entry name" value="AAA+_ATPase"/>
</dbReference>
<dbReference type="GO" id="GO:0042393">
    <property type="term" value="F:histone binding"/>
    <property type="evidence" value="ECO:0007669"/>
    <property type="project" value="TreeGrafter"/>
</dbReference>
<reference evidence="13" key="1">
    <citation type="journal article" date="2020" name="bioRxiv">
        <title>Chromosome-level reference genome of the European wasp spider Argiope bruennichi: a resource for studies on range expansion and evolutionary adaptation.</title>
        <authorList>
            <person name="Sheffer M.M."/>
            <person name="Hoppe A."/>
            <person name="Krehenwinkel H."/>
            <person name="Uhl G."/>
            <person name="Kuss A.W."/>
            <person name="Jensen L."/>
            <person name="Jensen C."/>
            <person name="Gillespie R.G."/>
            <person name="Hoff K.J."/>
            <person name="Prost S."/>
        </authorList>
    </citation>
    <scope>NUCLEOTIDE SEQUENCE</scope>
</reference>
<evidence type="ECO:0000256" key="7">
    <source>
        <dbReference type="ARBA" id="ARBA00075625"/>
    </source>
</evidence>
<dbReference type="PANTHER" id="PTHR23069">
    <property type="entry name" value="AAA DOMAIN-CONTAINING"/>
    <property type="match status" value="1"/>
</dbReference>
<feature type="domain" description="Bromo" evidence="11">
    <location>
        <begin position="1911"/>
        <end position="1981"/>
    </location>
</feature>
<dbReference type="SUPFAM" id="SSF52540">
    <property type="entry name" value="P-loop containing nucleoside triphosphate hydrolases"/>
    <property type="match status" value="2"/>
</dbReference>
<feature type="compositionally biased region" description="Basic and acidic residues" evidence="9">
    <location>
        <begin position="1101"/>
        <end position="1116"/>
    </location>
</feature>
<dbReference type="InterPro" id="IPR036427">
    <property type="entry name" value="Bromodomain-like_sf"/>
</dbReference>
<feature type="region of interest" description="Disordered" evidence="9">
    <location>
        <begin position="1151"/>
        <end position="1180"/>
    </location>
</feature>
<dbReference type="InterPro" id="IPR045199">
    <property type="entry name" value="ATAD2-like"/>
</dbReference>
<evidence type="ECO:0000259" key="12">
    <source>
        <dbReference type="PROSITE" id="PS50948"/>
    </source>
</evidence>
<evidence type="ECO:0000256" key="2">
    <source>
        <dbReference type="ARBA" id="ARBA00022741"/>
    </source>
</evidence>
<dbReference type="Pfam" id="PF00439">
    <property type="entry name" value="Bromodomain"/>
    <property type="match status" value="1"/>
</dbReference>
<feature type="compositionally biased region" description="Basic and acidic residues" evidence="9">
    <location>
        <begin position="1279"/>
        <end position="1288"/>
    </location>
</feature>
<sequence>MEARFNRISCIFVLFCIVFSAHAQDTDSSGFPHIADLEIEFYETAVTLTDEDQQVTALAKEYYDNTGPRGKLELIEDGEKRSIYHNNITNQILEVTTTTCQAWTKDESQYWIQPVFYGWLNRSPLIIGPTALLWYAQSRRNDIKPLGPSTVRNIFCEMYSLDIQSNTENVTVFYHFAGKNWTTPYDLKGFQITQVPVRIEVRGITRKHSRDDRWQPKNIITDFAYFRPTISDWLALQPPLGIGCPLRKTSRTIPKIPKVFTYSAEVYDSIKAKQKAVTDIEYQRIFYDSVRQMARLDKYNALKMSSEFYDFNTGVTYSIQGNRRRIRGIKADSFESIQEDVTFMKQSLKKLVVTAYFSEDYYTIAVNGEIESQIPVYYIVTGWNNATNIAFQLHYNIFAFEDVIYPEMYKSFDMTRCFPTMEEKSYFLLILNVDPIIATAMEKVDDMIKEELRWLIAKTALISDMRIPMISIDYKSQGVFVTGLMLDRPAALAQFFLEYQGEVRTRDPDVKAIQTANTKEKCAFACVDEHSYICKGFYFCNQACFIKSEGILEPSDGNVENFGECETWLRAETRSTNKEHYLFDALTRLESAVVNETLSYLFKFNDTYSLELPINDIVIGDGPYTGNDNQEKPYITVAKYAKLKPGDQTTVSLHEVDTLNDCYKACKTSDDINCASFSYCPDADNKQCMITSVLVTNRNNVDTDEDKNCFVYSLKYLDFYNAYPGRVSMLPGDDLIEKVTSVEDCAKACREEKKFTCRGFEYCRSAKTCVLHSKHVMDLKKDEFVENDKKTTCTHYAAKFAADYYDMGFTLIKDDSDKRNEITLEECARVCSEERKDNCKSFNYCPASGPYSTDSSCALSVKVLDEKPDLESNDKCHHYEKKEIVDDWAKTSNKLKVIIPSTSGYTKKGFTGLVIGMLALGLILGAIGFVLFSYIKSKRYGGEGMTVRMKTRSSGGGIDKDDDRDTETDESSYTNSTRRRKIPNKVNDHLPQFGRNGLRRLGNHLSQGIKQEHENSRDTDQKSSLATISSHSNSNEMFVNGGEHIDEKQNVRRSTRQRKFTYDNLNQTWLLASSIPEFSKFESLFTSEQRSPQDESTCDTVRPRRSERNHSSELRRLGLGNDGLEFEDMYSRVKRKRRKTVHTFYTRRISRDGGSMADTEDTDQDQNGISDSDTIEDQSDLERTQAEFPAGISVGESQENSVGHGSKYSLRPKKPITERFQFPIKTTRPRRSATTTIFEATQHHARPRERESFKSTAHRSHLYRRKRHAIHSSSSSSSDDERRFEKRKAMSMARARNRCLPLNFIEDDLSKGALRDRMKIGCSLADIDPMSIDKTVSFDHVGGLDKHIRSLKEMILFPLMYPEVFQRFKISPPRGVLFYGQPGTGKTLVARALANECSTGDKRVAFFMRKGADCLSKWVGESERQLRLLFDQAYSMRPSIIFFDEIDGLAPVRSTRQDQIHSSIVSTLLALMDGLDNRGEIVIIGATNRLDAIDPALRRPGRFDRELLFPLPSYQAREQILRIITKDWIPPLSETLLSELAACTTGYCGADLKALCSEAALVALRRRYPQIYSSKEKLLLDVETIQVQSVDFVNALKKMKPSVQRCSVVSSKPLSTVVKPLLEPVLRTISQKASKIFPFLTLTTSQVVNSSEKNVSVDIDSDDSESCLYFDDVPKLNNTCLLSPRTRLRLSDIKSHLTSFVPIVHRPYFLISGKEGQGQGSLAPALLHLFENVTIHRLDIPALYAVTTRAPEEACAQIFHEAQRNVPSVIFLPHIGYWWETLSETVRATFLSLLQDLDPSLPVMLFATSDVIYYQLPIKIQEIFGGCADQVFSMRNPTADERKAFFSQLIKEIYKLPHKPVQKATLEELPKAPPPACRQLTPAELNKLRQREEATLRELRLFLRDILTKLAKDRRFTVFSRPVDPAEVPDYHHVIKNPMDLETMMTKIDLQRYETVGQFLSDIDLVCQNALDYNPDRDPSDKIIRHRACSLKDVAHALVLTELDAEFEKMCQDIQNARRERGEIPAPYPPKKNNTLHKDLPNGNSSAAVPGEIRRTRSAVDTTEKPSDRKENSESLSSPTRFSKRIREMTTSTISNESPNSKKQNYQYPTRSVRYMIWRKKKKYPVYGGCKQRLIRRKINNAGVNNRSKNMKFQPNAKFIKTSDPLQPTQEETQPSEEAAMINNIEYIVAKSAEEKKDMSGTDSSATVVSPKAVSSLHDTNGATEKSDCLSTEGVLDSCFGASETTASDIISHPTSPSKRHNSCDTSKESNCSKSILLHSPPVSALHRSPSKQLPKYRSCLKITIDTAALDNFLIRVVRVTEDYTVEKLLQLYSILQQCVYNHRKELDKKNLLKELDRHLDCFLRYKPS</sequence>
<dbReference type="GO" id="GO:0045815">
    <property type="term" value="P:transcription initiation-coupled chromatin remodeling"/>
    <property type="evidence" value="ECO:0007669"/>
    <property type="project" value="TreeGrafter"/>
</dbReference>
<dbReference type="SMART" id="SM00473">
    <property type="entry name" value="PAN_AP"/>
    <property type="match status" value="3"/>
</dbReference>
<keyword evidence="14" id="KW-1185">Reference proteome</keyword>
<feature type="region of interest" description="Disordered" evidence="9">
    <location>
        <begin position="1084"/>
        <end position="1116"/>
    </location>
</feature>
<dbReference type="Proteomes" id="UP000807504">
    <property type="component" value="Unassembled WGS sequence"/>
</dbReference>
<dbReference type="InterPro" id="IPR027417">
    <property type="entry name" value="P-loop_NTPase"/>
</dbReference>
<feature type="signal peptide" evidence="10">
    <location>
        <begin position="1"/>
        <end position="23"/>
    </location>
</feature>
<evidence type="ECO:0000256" key="5">
    <source>
        <dbReference type="ARBA" id="ARBA00057193"/>
    </source>
</evidence>
<evidence type="ECO:0000259" key="11">
    <source>
        <dbReference type="PROSITE" id="PS50014"/>
    </source>
</evidence>
<feature type="region of interest" description="Disordered" evidence="9">
    <location>
        <begin position="1241"/>
        <end position="1288"/>
    </location>
</feature>
<feature type="region of interest" description="Disordered" evidence="9">
    <location>
        <begin position="2020"/>
        <end position="2084"/>
    </location>
</feature>
<evidence type="ECO:0000256" key="6">
    <source>
        <dbReference type="ARBA" id="ARBA00074192"/>
    </source>
</evidence>
<proteinExistence type="inferred from homology"/>
<dbReference type="Pfam" id="PF14295">
    <property type="entry name" value="PAN_4"/>
    <property type="match status" value="2"/>
</dbReference>
<dbReference type="GO" id="GO:0005524">
    <property type="term" value="F:ATP binding"/>
    <property type="evidence" value="ECO:0007669"/>
    <property type="project" value="UniProtKB-KW"/>
</dbReference>
<dbReference type="Pfam" id="PF00004">
    <property type="entry name" value="AAA"/>
    <property type="match status" value="1"/>
</dbReference>
<keyword evidence="10" id="KW-0732">Signal</keyword>
<dbReference type="SMART" id="SM00382">
    <property type="entry name" value="AAA"/>
    <property type="match status" value="1"/>
</dbReference>
<keyword evidence="2" id="KW-0547">Nucleotide-binding</keyword>
<dbReference type="InterPro" id="IPR003609">
    <property type="entry name" value="Pan_app"/>
</dbReference>
<evidence type="ECO:0000256" key="3">
    <source>
        <dbReference type="ARBA" id="ARBA00022840"/>
    </source>
</evidence>
<comment type="similarity">
    <text evidence="1">Belongs to the AAA ATPase family.</text>
</comment>
<dbReference type="InterPro" id="IPR041569">
    <property type="entry name" value="AAA_lid_3"/>
</dbReference>
<evidence type="ECO:0000256" key="4">
    <source>
        <dbReference type="ARBA" id="ARBA00023117"/>
    </source>
</evidence>
<feature type="compositionally biased region" description="Basic and acidic residues" evidence="9">
    <location>
        <begin position="1010"/>
        <end position="1021"/>
    </location>
</feature>
<dbReference type="SUPFAM" id="SSF47370">
    <property type="entry name" value="Bromodomain"/>
    <property type="match status" value="1"/>
</dbReference>
<dbReference type="PROSITE" id="PS00674">
    <property type="entry name" value="AAA"/>
    <property type="match status" value="1"/>
</dbReference>
<dbReference type="SUPFAM" id="SSF57414">
    <property type="entry name" value="Hairpin loop containing domain-like"/>
    <property type="match status" value="2"/>
</dbReference>
<dbReference type="InterPro" id="IPR001487">
    <property type="entry name" value="Bromodomain"/>
</dbReference>
<dbReference type="InterPro" id="IPR003960">
    <property type="entry name" value="ATPase_AAA_CS"/>
</dbReference>
<dbReference type="Gene3D" id="1.20.920.10">
    <property type="entry name" value="Bromodomain-like"/>
    <property type="match status" value="1"/>
</dbReference>
<dbReference type="Pfam" id="PF17862">
    <property type="entry name" value="AAA_lid_3"/>
    <property type="match status" value="1"/>
</dbReference>
<dbReference type="Gene3D" id="3.40.50.300">
    <property type="entry name" value="P-loop containing nucleotide triphosphate hydrolases"/>
    <property type="match status" value="1"/>
</dbReference>
<dbReference type="CDD" id="cd05528">
    <property type="entry name" value="Bromo_AAA"/>
    <property type="match status" value="1"/>
</dbReference>
<name>A0A8T0ECB5_ARGBR</name>
<dbReference type="InterPro" id="IPR058831">
    <property type="entry name" value="LolA-like_dom_2nd"/>
</dbReference>
<dbReference type="Gene3D" id="3.50.4.10">
    <property type="entry name" value="Hepatocyte Growth Factor"/>
    <property type="match status" value="3"/>
</dbReference>
<comment type="caution">
    <text evidence="13">The sequence shown here is derived from an EMBL/GenBank/DDBJ whole genome shotgun (WGS) entry which is preliminary data.</text>
</comment>
<dbReference type="InterPro" id="IPR018359">
    <property type="entry name" value="Bromodomain_CS"/>
</dbReference>